<gene>
    <name evidence="3" type="ORF">DNL40_05830</name>
</gene>
<evidence type="ECO:0000256" key="1">
    <source>
        <dbReference type="ARBA" id="ARBA00008542"/>
    </source>
</evidence>
<dbReference type="SUPFAM" id="SSF52317">
    <property type="entry name" value="Class I glutamine amidotransferase-like"/>
    <property type="match status" value="1"/>
</dbReference>
<organism evidence="3 4">
    <name type="scientific">Xylanimonas oleitrophica</name>
    <dbReference type="NCBI Taxonomy" id="2607479"/>
    <lineage>
        <taxon>Bacteria</taxon>
        <taxon>Bacillati</taxon>
        <taxon>Actinomycetota</taxon>
        <taxon>Actinomycetes</taxon>
        <taxon>Micrococcales</taxon>
        <taxon>Promicromonosporaceae</taxon>
        <taxon>Xylanimonas</taxon>
    </lineage>
</organism>
<feature type="domain" description="DJ-1/PfpI" evidence="2">
    <location>
        <begin position="7"/>
        <end position="178"/>
    </location>
</feature>
<name>A0A2W5WSN1_9MICO</name>
<dbReference type="PANTHER" id="PTHR42733">
    <property type="entry name" value="DJ-1 PROTEIN"/>
    <property type="match status" value="1"/>
</dbReference>
<dbReference type="AlphaFoldDB" id="A0A2W5WSN1"/>
<evidence type="ECO:0000313" key="3">
    <source>
        <dbReference type="EMBL" id="PZR53653.1"/>
    </source>
</evidence>
<comment type="caution">
    <text evidence="3">The sequence shown here is derived from an EMBL/GenBank/DDBJ whole genome shotgun (WGS) entry which is preliminary data.</text>
</comment>
<keyword evidence="4" id="KW-1185">Reference proteome</keyword>
<dbReference type="Gene3D" id="3.40.50.880">
    <property type="match status" value="1"/>
</dbReference>
<dbReference type="RefSeq" id="WP_111250320.1">
    <property type="nucleotide sequence ID" value="NZ_QKWH01000003.1"/>
</dbReference>
<dbReference type="PANTHER" id="PTHR42733:SF12">
    <property type="entry name" value="PROTEINASE"/>
    <property type="match status" value="1"/>
</dbReference>
<protein>
    <submittedName>
        <fullName evidence="3">Protease</fullName>
    </submittedName>
</protein>
<keyword evidence="3" id="KW-0645">Protease</keyword>
<dbReference type="GO" id="GO:0008233">
    <property type="term" value="F:peptidase activity"/>
    <property type="evidence" value="ECO:0007669"/>
    <property type="project" value="UniProtKB-KW"/>
</dbReference>
<dbReference type="Pfam" id="PF01965">
    <property type="entry name" value="DJ-1_PfpI"/>
    <property type="match status" value="1"/>
</dbReference>
<sequence length="184" mass="19126">MSDLSGKRVLAIVTNYGIEQDELVVPVDHLREAGADVTVAAVQDGDVQTLVGDKDPGRTVTPDTTLDAVDPAGYDLLLIPGGTINADNLRLQAPAIDIVKSFTTSARPVAAICHGPWAVVEAGAVSGAQVTSYPSLQTDVRNAGGSWVDQSVVSDSGAGYTLITSRTPDDLPDFLREIEGALQG</sequence>
<dbReference type="CDD" id="cd03134">
    <property type="entry name" value="GATase1_PfpI_like"/>
    <property type="match status" value="1"/>
</dbReference>
<dbReference type="GO" id="GO:0006508">
    <property type="term" value="P:proteolysis"/>
    <property type="evidence" value="ECO:0007669"/>
    <property type="project" value="UniProtKB-KW"/>
</dbReference>
<keyword evidence="3" id="KW-0378">Hydrolase</keyword>
<dbReference type="Proteomes" id="UP000248783">
    <property type="component" value="Unassembled WGS sequence"/>
</dbReference>
<dbReference type="NCBIfam" id="TIGR01382">
    <property type="entry name" value="PfpI"/>
    <property type="match status" value="1"/>
</dbReference>
<dbReference type="InterPro" id="IPR006286">
    <property type="entry name" value="C56_PfpI-like"/>
</dbReference>
<evidence type="ECO:0000313" key="4">
    <source>
        <dbReference type="Proteomes" id="UP000248783"/>
    </source>
</evidence>
<dbReference type="InterPro" id="IPR002818">
    <property type="entry name" value="DJ-1/PfpI"/>
</dbReference>
<evidence type="ECO:0000259" key="2">
    <source>
        <dbReference type="Pfam" id="PF01965"/>
    </source>
</evidence>
<proteinExistence type="inferred from homology"/>
<reference evidence="3 4" key="1">
    <citation type="submission" date="2018-06" db="EMBL/GenBank/DDBJ databases">
        <title>Whole genome sequencing of a novel hydrocarbon degrading bacterial strain, PW21 isolated from oil contaminated produced water sample.</title>
        <authorList>
            <person name="Nagkirti P."/>
            <person name="Shaikh A."/>
            <person name="Gowdaman V."/>
            <person name="Engineer A.E."/>
            <person name="Dagar S."/>
            <person name="Dhakephalkar P.K."/>
        </authorList>
    </citation>
    <scope>NUCLEOTIDE SEQUENCE [LARGE SCALE GENOMIC DNA]</scope>
    <source>
        <strain evidence="3 4">PW21</strain>
    </source>
</reference>
<dbReference type="InterPro" id="IPR029062">
    <property type="entry name" value="Class_I_gatase-like"/>
</dbReference>
<accession>A0A2W5WSN1</accession>
<comment type="similarity">
    <text evidence="1">Belongs to the peptidase C56 family.</text>
</comment>
<dbReference type="EMBL" id="QKWH01000003">
    <property type="protein sequence ID" value="PZR53653.1"/>
    <property type="molecule type" value="Genomic_DNA"/>
</dbReference>
<dbReference type="PROSITE" id="PS51276">
    <property type="entry name" value="PEPTIDASE_C56_PFPI"/>
    <property type="match status" value="1"/>
</dbReference>